<dbReference type="PANTHER" id="PTHR38134">
    <property type="entry name" value="SLR1395 PROTEIN"/>
    <property type="match status" value="1"/>
</dbReference>
<reference evidence="1 2" key="1">
    <citation type="journal article" date="2014" name="Nature">
        <title>An environmental bacterial taxon with a large and distinct metabolic repertoire.</title>
        <authorList>
            <person name="Wilson M.C."/>
            <person name="Mori T."/>
            <person name="Ruckert C."/>
            <person name="Uria A.R."/>
            <person name="Helf M.J."/>
            <person name="Takada K."/>
            <person name="Gernert C."/>
            <person name="Steffens U.A."/>
            <person name="Heycke N."/>
            <person name="Schmitt S."/>
            <person name="Rinke C."/>
            <person name="Helfrich E.J."/>
            <person name="Brachmann A.O."/>
            <person name="Gurgui C."/>
            <person name="Wakimoto T."/>
            <person name="Kracht M."/>
            <person name="Crusemann M."/>
            <person name="Hentschel U."/>
            <person name="Abe I."/>
            <person name="Matsunaga S."/>
            <person name="Kalinowski J."/>
            <person name="Takeyama H."/>
            <person name="Piel J."/>
        </authorList>
    </citation>
    <scope>NUCLEOTIDE SEQUENCE [LARGE SCALE GENOMIC DNA]</scope>
    <source>
        <strain evidence="2">TSY1</strain>
    </source>
</reference>
<dbReference type="AlphaFoldDB" id="W4LTH9"/>
<dbReference type="InterPro" id="IPR053205">
    <property type="entry name" value="GHMP_kinase_L-arabinokinase"/>
</dbReference>
<accession>W4LTH9</accession>
<evidence type="ECO:0008006" key="3">
    <source>
        <dbReference type="Google" id="ProtNLM"/>
    </source>
</evidence>
<name>W4LTH9_ENTF1</name>
<sequence>MSRIAYFISPHGFGHAARAAAIMAAIQELDAGMGFDIVTQVPAWFFQDSLNGRFDYHDVCTDLGLVQHSALNADLGASLCHLDTFLPFDTAEIARLARRLDACQLVVCDIAPMGLLVAQQLGVPSVLVENFTWDWIYRIYVDAYPGFSRHIDYLAACFATASYHVQTEPVCDIRPCDLTTRPISRQPTTSPMHIRERLDVPPDVPLVLLTMGGIPESYPFVQQLTERFPEIAFVIPSGSAEPQRFGHVQLLPPRSAFFHPDLVHACDAVVGKAGYSTVSEVYAAGVPLGYILRQSFRESAALAAFVRQHMHGIEVPELDFQNGGWLDLIPDLLQLPKRQRQEPNGAGQAANFVYQLVHGKRGSSLS</sequence>
<evidence type="ECO:0000313" key="1">
    <source>
        <dbReference type="EMBL" id="ETX01026.1"/>
    </source>
</evidence>
<dbReference type="PANTHER" id="PTHR38134:SF2">
    <property type="entry name" value="GALACTOKINASE"/>
    <property type="match status" value="1"/>
</dbReference>
<organism evidence="1 2">
    <name type="scientific">Entotheonella factor</name>
    <dbReference type="NCBI Taxonomy" id="1429438"/>
    <lineage>
        <taxon>Bacteria</taxon>
        <taxon>Pseudomonadati</taxon>
        <taxon>Nitrospinota/Tectimicrobiota group</taxon>
        <taxon>Candidatus Tectimicrobiota</taxon>
        <taxon>Candidatus Entotheonellia</taxon>
        <taxon>Candidatus Entotheonellales</taxon>
        <taxon>Candidatus Entotheonellaceae</taxon>
        <taxon>Candidatus Entotheonella</taxon>
    </lineage>
</organism>
<protein>
    <recommendedName>
        <fullName evidence="3">Glycosyl transferase family 28 C-terminal domain-containing protein</fullName>
    </recommendedName>
</protein>
<comment type="caution">
    <text evidence="1">The sequence shown here is derived from an EMBL/GenBank/DDBJ whole genome shotgun (WGS) entry which is preliminary data.</text>
</comment>
<proteinExistence type="predicted"/>
<dbReference type="Gene3D" id="3.40.50.2000">
    <property type="entry name" value="Glycogen Phosphorylase B"/>
    <property type="match status" value="2"/>
</dbReference>
<dbReference type="SUPFAM" id="SSF53756">
    <property type="entry name" value="UDP-Glycosyltransferase/glycogen phosphorylase"/>
    <property type="match status" value="1"/>
</dbReference>
<dbReference type="EMBL" id="AZHW01000277">
    <property type="protein sequence ID" value="ETX01026.1"/>
    <property type="molecule type" value="Genomic_DNA"/>
</dbReference>
<dbReference type="Proteomes" id="UP000019141">
    <property type="component" value="Unassembled WGS sequence"/>
</dbReference>
<gene>
    <name evidence="1" type="ORF">ETSY1_09080</name>
</gene>
<evidence type="ECO:0000313" key="2">
    <source>
        <dbReference type="Proteomes" id="UP000019141"/>
    </source>
</evidence>
<dbReference type="HOGENOM" id="CLU_044082_0_0_7"/>
<keyword evidence="2" id="KW-1185">Reference proteome</keyword>
<dbReference type="PATRIC" id="fig|1429438.4.peg.1891"/>